<evidence type="ECO:0000256" key="1">
    <source>
        <dbReference type="SAM" id="Phobius"/>
    </source>
</evidence>
<dbReference type="Proteomes" id="UP001156690">
    <property type="component" value="Unassembled WGS sequence"/>
</dbReference>
<organism evidence="3 4">
    <name type="scientific">Vibrio penaeicida</name>
    <dbReference type="NCBI Taxonomy" id="104609"/>
    <lineage>
        <taxon>Bacteria</taxon>
        <taxon>Pseudomonadati</taxon>
        <taxon>Pseudomonadota</taxon>
        <taxon>Gammaproteobacteria</taxon>
        <taxon>Vibrionales</taxon>
        <taxon>Vibrionaceae</taxon>
        <taxon>Vibrio</taxon>
    </lineage>
</organism>
<evidence type="ECO:0000313" key="4">
    <source>
        <dbReference type="Proteomes" id="UP001156690"/>
    </source>
</evidence>
<keyword evidence="1" id="KW-0812">Transmembrane</keyword>
<reference evidence="4" key="1">
    <citation type="journal article" date="2019" name="Int. J. Syst. Evol. Microbiol.">
        <title>The Global Catalogue of Microorganisms (GCM) 10K type strain sequencing project: providing services to taxonomists for standard genome sequencing and annotation.</title>
        <authorList>
            <consortium name="The Broad Institute Genomics Platform"/>
            <consortium name="The Broad Institute Genome Sequencing Center for Infectious Disease"/>
            <person name="Wu L."/>
            <person name="Ma J."/>
        </authorList>
    </citation>
    <scope>NUCLEOTIDE SEQUENCE [LARGE SCALE GENOMIC DNA]</scope>
    <source>
        <strain evidence="4">NBRC 15640</strain>
    </source>
</reference>
<feature type="domain" description="VWFA" evidence="2">
    <location>
        <begin position="327"/>
        <end position="458"/>
    </location>
</feature>
<dbReference type="InterPro" id="IPR036465">
    <property type="entry name" value="vWFA_dom_sf"/>
</dbReference>
<keyword evidence="4" id="KW-1185">Reference proteome</keyword>
<evidence type="ECO:0000313" key="3">
    <source>
        <dbReference type="EMBL" id="GLQ73105.1"/>
    </source>
</evidence>
<gene>
    <name evidence="3" type="ORF">GCM10007932_24650</name>
</gene>
<dbReference type="EMBL" id="BSNX01000028">
    <property type="protein sequence ID" value="GLQ73105.1"/>
    <property type="molecule type" value="Genomic_DNA"/>
</dbReference>
<name>A0AAV5NR70_9VIBR</name>
<dbReference type="AlphaFoldDB" id="A0AAV5NR70"/>
<dbReference type="RefSeq" id="WP_126606740.1">
    <property type="nucleotide sequence ID" value="NZ_AP025144.1"/>
</dbReference>
<dbReference type="InterPro" id="IPR002035">
    <property type="entry name" value="VWF_A"/>
</dbReference>
<dbReference type="PROSITE" id="PS50234">
    <property type="entry name" value="VWFA"/>
    <property type="match status" value="1"/>
</dbReference>
<proteinExistence type="predicted"/>
<evidence type="ECO:0000259" key="2">
    <source>
        <dbReference type="PROSITE" id="PS50234"/>
    </source>
</evidence>
<keyword evidence="1" id="KW-0472">Membrane</keyword>
<dbReference type="Gene3D" id="3.40.50.410">
    <property type="entry name" value="von Willebrand factor, type A domain"/>
    <property type="match status" value="1"/>
</dbReference>
<sequence>MGTLQRHKQRGVISVSTALFLSGMLTFFSFVLVVIISSITDSRLSMLADSILYSASDSHTSALDAQQLLEANIESDTSGLKDPTASLHKRESDASVSVKGTVDLDQLVLTDQLQTGNLDIKHHAKSQLHQLTLEIAVMLDVSGSMMDKPMEQALKGLRDFADILYAQERRNLSKTVSIVPATGYVNIGLRPEFFKPSAIKVPRGLKPLFKEMRWRDLLSDKIPDRWRGAMCTQLTEVQEGLSNASAMTPTWIRNLERGPQHQDLRFVLHTAFPPGVPEFQDGTPLLEFYPKDNKDPYRPNWKHLLALFDNSDCGVSKVLPYLSNHKELVRGLKTMYPEVSTNNAEGIVWAWRLLSPEWRGKWDKKKSELPRDYGLPNNKKVMILFTDGDHLTDPKMRDRKQVSLCREMKKKGIEIIAIDFNNRSQSMKSCASPGRYFPANNRTIRTVLQQVATTLNKIELVK</sequence>
<keyword evidence="1" id="KW-1133">Transmembrane helix</keyword>
<dbReference type="SUPFAM" id="SSF53300">
    <property type="entry name" value="vWA-like"/>
    <property type="match status" value="1"/>
</dbReference>
<comment type="caution">
    <text evidence="3">The sequence shown here is derived from an EMBL/GenBank/DDBJ whole genome shotgun (WGS) entry which is preliminary data.</text>
</comment>
<accession>A0AAV5NR70</accession>
<protein>
    <submittedName>
        <fullName evidence="3">Pilus assembly protein FlpL</fullName>
    </submittedName>
</protein>
<feature type="transmembrane region" description="Helical" evidence="1">
    <location>
        <begin position="12"/>
        <end position="36"/>
    </location>
</feature>